<dbReference type="Proteomes" id="UP000034034">
    <property type="component" value="Chromosome"/>
</dbReference>
<evidence type="ECO:0000259" key="1">
    <source>
        <dbReference type="PROSITE" id="PS50042"/>
    </source>
</evidence>
<sequence length="151" mass="16329">MTEPTGFLAGLDAGHRTQLLSLAREVRYPSGTRIFDEGEPADAFWIIEEGAVALDVHVPGRVAPVIETLAPGDLLGWSWLFPPYEWHLGARTLSPVTARRCDAAAVLTRCEADPPFGYDLARAVGGVVGQRLKATRIRLLDLYGPHQGGAL</sequence>
<dbReference type="InterPro" id="IPR018490">
    <property type="entry name" value="cNMP-bd_dom_sf"/>
</dbReference>
<proteinExistence type="predicted"/>
<dbReference type="Gene3D" id="2.60.120.10">
    <property type="entry name" value="Jelly Rolls"/>
    <property type="match status" value="1"/>
</dbReference>
<dbReference type="SMART" id="SM00100">
    <property type="entry name" value="cNMP"/>
    <property type="match status" value="1"/>
</dbReference>
<feature type="domain" description="Cyclic nucleotide-binding" evidence="1">
    <location>
        <begin position="7"/>
        <end position="76"/>
    </location>
</feature>
<name>A0A0F7G0T7_9ACTN</name>
<reference evidence="2" key="1">
    <citation type="submission" date="2019-08" db="EMBL/GenBank/DDBJ databases">
        <title>Complete genome sequence of a mangrove-derived Streptomyces xiamenensis.</title>
        <authorList>
            <person name="Xu J."/>
        </authorList>
    </citation>
    <scope>NUCLEOTIDE SEQUENCE</scope>
    <source>
        <strain evidence="2">318</strain>
    </source>
</reference>
<dbReference type="Pfam" id="PF00027">
    <property type="entry name" value="cNMP_binding"/>
    <property type="match status" value="1"/>
</dbReference>
<dbReference type="EMBL" id="CP009922">
    <property type="protein sequence ID" value="AKG46812.1"/>
    <property type="molecule type" value="Genomic_DNA"/>
</dbReference>
<dbReference type="KEGG" id="sxi:SXIM_54280"/>
<dbReference type="PROSITE" id="PS50042">
    <property type="entry name" value="CNMP_BINDING_3"/>
    <property type="match status" value="1"/>
</dbReference>
<accession>A0A0F7G0T7</accession>
<dbReference type="HOGENOM" id="CLU_075053_15_0_11"/>
<dbReference type="InterPro" id="IPR014710">
    <property type="entry name" value="RmlC-like_jellyroll"/>
</dbReference>
<keyword evidence="3" id="KW-1185">Reference proteome</keyword>
<gene>
    <name evidence="2" type="ORF">SXIM_54280</name>
</gene>
<evidence type="ECO:0000313" key="3">
    <source>
        <dbReference type="Proteomes" id="UP000034034"/>
    </source>
</evidence>
<dbReference type="PATRIC" id="fig|408015.6.peg.5493"/>
<dbReference type="STRING" id="408015.SXIM_54280"/>
<evidence type="ECO:0000313" key="2">
    <source>
        <dbReference type="EMBL" id="AKG46812.1"/>
    </source>
</evidence>
<dbReference type="RefSeq" id="WP_030738013.1">
    <property type="nucleotide sequence ID" value="NZ_CP009922.3"/>
</dbReference>
<organism evidence="2 3">
    <name type="scientific">Streptomyces xiamenensis</name>
    <dbReference type="NCBI Taxonomy" id="408015"/>
    <lineage>
        <taxon>Bacteria</taxon>
        <taxon>Bacillati</taxon>
        <taxon>Actinomycetota</taxon>
        <taxon>Actinomycetes</taxon>
        <taxon>Kitasatosporales</taxon>
        <taxon>Streptomycetaceae</taxon>
        <taxon>Streptomyces</taxon>
    </lineage>
</organism>
<dbReference type="SUPFAM" id="SSF51206">
    <property type="entry name" value="cAMP-binding domain-like"/>
    <property type="match status" value="1"/>
</dbReference>
<dbReference type="AlphaFoldDB" id="A0A0F7G0T7"/>
<protein>
    <submittedName>
        <fullName evidence="2">CRP-like regulatory protein</fullName>
    </submittedName>
</protein>
<dbReference type="CDD" id="cd00038">
    <property type="entry name" value="CAP_ED"/>
    <property type="match status" value="1"/>
</dbReference>
<dbReference type="InterPro" id="IPR000595">
    <property type="entry name" value="cNMP-bd_dom"/>
</dbReference>